<proteinExistence type="predicted"/>
<dbReference type="KEGG" id="spib:G8759_28250"/>
<evidence type="ECO:0000313" key="1">
    <source>
        <dbReference type="EMBL" id="QIP16254.1"/>
    </source>
</evidence>
<protein>
    <submittedName>
        <fullName evidence="1">Uncharacterized protein</fullName>
    </submittedName>
</protein>
<organism evidence="1 2">
    <name type="scientific">Spirosoma aureum</name>
    <dbReference type="NCBI Taxonomy" id="2692134"/>
    <lineage>
        <taxon>Bacteria</taxon>
        <taxon>Pseudomonadati</taxon>
        <taxon>Bacteroidota</taxon>
        <taxon>Cytophagia</taxon>
        <taxon>Cytophagales</taxon>
        <taxon>Cytophagaceae</taxon>
        <taxon>Spirosoma</taxon>
    </lineage>
</organism>
<name>A0A6G9AV77_9BACT</name>
<gene>
    <name evidence="1" type="ORF">G8759_28250</name>
</gene>
<dbReference type="RefSeq" id="WP_167215975.1">
    <property type="nucleotide sequence ID" value="NZ_CP050063.1"/>
</dbReference>
<dbReference type="AlphaFoldDB" id="A0A6G9AV77"/>
<evidence type="ECO:0000313" key="2">
    <source>
        <dbReference type="Proteomes" id="UP000501802"/>
    </source>
</evidence>
<dbReference type="EMBL" id="CP050063">
    <property type="protein sequence ID" value="QIP16254.1"/>
    <property type="molecule type" value="Genomic_DNA"/>
</dbReference>
<keyword evidence="2" id="KW-1185">Reference proteome</keyword>
<reference evidence="1 2" key="1">
    <citation type="submission" date="2020-03" db="EMBL/GenBank/DDBJ databases">
        <authorList>
            <person name="Kim M.K."/>
        </authorList>
    </citation>
    <scope>NUCLEOTIDE SEQUENCE [LARGE SCALE GENOMIC DNA]</scope>
    <source>
        <strain evidence="1 2">BT328</strain>
    </source>
</reference>
<dbReference type="Proteomes" id="UP000501802">
    <property type="component" value="Chromosome"/>
</dbReference>
<accession>A0A6G9AV77</accession>
<sequence>MLLHRTTSCQLLVHSACFVSGFSRTCFAWIPVFILLLQAQPGHAQVDQTTPEIAAGTDPDRGYWRLKTQAATRSTLVQFFGTNKQLLYEEILPEKWVKLSRKNQKQFDQLLAQLLANQLLADRIKTEPMPPTPVEPVPPRVTARSNRSQYYSSTMAAYRVHAYVNSTGKLYLIVDNPDRLRYKILVADQNNREVYEEFTNHNKYMRKLDLSALPYDSYQLIVQIDNKPFIYKISRQDTRFVYNIQPSPLVNQQMANEQNREVNKPSLAPIKIDL</sequence>